<sequence>MPELRGVHALAFRILTDGGTLLWQKYLERKAFSFASNAISDALVSRLRMCYVSHDVGEPAVDGALRGPEWNIEEEPQPCEIDSWARMHLPVRRSGKADEASTSGAKMPGKPRRGQLASSSRPKATSGLSSVKEKPADQPPRIFMLESEHTVDPEEERMREAKAQEEARKRDKERLAKESEKTQEEERRKVQQLHEEMSKRPHTFDTEGNLIWVDELKPERLPKLVEAFGYSVKREPKSLRDDKAALGTTMAAPKAKQRPRRHRGGGRGSKKTDASPEFTDGFSKLQHGQPPILETMVVVPGVTLEQLGKVKSGPDDEKRFLSRREYVQLAEQEVALDSSFHGRGGSTSQDGS</sequence>
<feature type="region of interest" description="Disordered" evidence="1">
    <location>
        <begin position="236"/>
        <end position="287"/>
    </location>
</feature>
<protein>
    <submittedName>
        <fullName evidence="2">XCP1 protein</fullName>
    </submittedName>
</protein>
<evidence type="ECO:0000313" key="2">
    <source>
        <dbReference type="EMBL" id="CAE7257657.1"/>
    </source>
</evidence>
<feature type="compositionally biased region" description="Basic residues" evidence="1">
    <location>
        <begin position="255"/>
        <end position="269"/>
    </location>
</feature>
<evidence type="ECO:0000256" key="1">
    <source>
        <dbReference type="SAM" id="MobiDB-lite"/>
    </source>
</evidence>
<keyword evidence="3" id="KW-1185">Reference proteome</keyword>
<feature type="compositionally biased region" description="Polar residues" evidence="1">
    <location>
        <begin position="116"/>
        <end position="129"/>
    </location>
</feature>
<accession>A0A812M6J7</accession>
<comment type="caution">
    <text evidence="2">The sequence shown here is derived from an EMBL/GenBank/DDBJ whole genome shotgun (WGS) entry which is preliminary data.</text>
</comment>
<evidence type="ECO:0000313" key="3">
    <source>
        <dbReference type="Proteomes" id="UP000649617"/>
    </source>
</evidence>
<reference evidence="2" key="1">
    <citation type="submission" date="2021-02" db="EMBL/GenBank/DDBJ databases">
        <authorList>
            <person name="Dougan E. K."/>
            <person name="Rhodes N."/>
            <person name="Thang M."/>
            <person name="Chan C."/>
        </authorList>
    </citation>
    <scope>NUCLEOTIDE SEQUENCE</scope>
</reference>
<feature type="non-terminal residue" evidence="2">
    <location>
        <position position="1"/>
    </location>
</feature>
<organism evidence="2 3">
    <name type="scientific">Symbiodinium pilosum</name>
    <name type="common">Dinoflagellate</name>
    <dbReference type="NCBI Taxonomy" id="2952"/>
    <lineage>
        <taxon>Eukaryota</taxon>
        <taxon>Sar</taxon>
        <taxon>Alveolata</taxon>
        <taxon>Dinophyceae</taxon>
        <taxon>Suessiales</taxon>
        <taxon>Symbiodiniaceae</taxon>
        <taxon>Symbiodinium</taxon>
    </lineage>
</organism>
<dbReference type="AlphaFoldDB" id="A0A812M6J7"/>
<name>A0A812M6J7_SYMPI</name>
<feature type="compositionally biased region" description="Basic and acidic residues" evidence="1">
    <location>
        <begin position="146"/>
        <end position="205"/>
    </location>
</feature>
<proteinExistence type="predicted"/>
<feature type="region of interest" description="Disordered" evidence="1">
    <location>
        <begin position="92"/>
        <end position="206"/>
    </location>
</feature>
<dbReference type="OrthoDB" id="415864at2759"/>
<dbReference type="Proteomes" id="UP000649617">
    <property type="component" value="Unassembled WGS sequence"/>
</dbReference>
<dbReference type="EMBL" id="CAJNIZ010007398">
    <property type="protein sequence ID" value="CAE7257657.1"/>
    <property type="molecule type" value="Genomic_DNA"/>
</dbReference>
<gene>
    <name evidence="2" type="primary">XCP1</name>
    <name evidence="2" type="ORF">SPIL2461_LOCUS5291</name>
</gene>